<keyword evidence="1" id="KW-1133">Transmembrane helix</keyword>
<dbReference type="EMBL" id="SMZQ01000005">
    <property type="protein sequence ID" value="TDL37399.1"/>
    <property type="molecule type" value="Genomic_DNA"/>
</dbReference>
<evidence type="ECO:0000313" key="2">
    <source>
        <dbReference type="EMBL" id="TDL37399.1"/>
    </source>
</evidence>
<proteinExistence type="predicted"/>
<organism evidence="2 3">
    <name type="scientific">Arthrobacter nitrophenolicus</name>
    <dbReference type="NCBI Taxonomy" id="683150"/>
    <lineage>
        <taxon>Bacteria</taxon>
        <taxon>Bacillati</taxon>
        <taxon>Actinomycetota</taxon>
        <taxon>Actinomycetes</taxon>
        <taxon>Micrococcales</taxon>
        <taxon>Micrococcaceae</taxon>
        <taxon>Arthrobacter</taxon>
    </lineage>
</organism>
<feature type="transmembrane region" description="Helical" evidence="1">
    <location>
        <begin position="139"/>
        <end position="158"/>
    </location>
</feature>
<dbReference type="Proteomes" id="UP000294621">
    <property type="component" value="Unassembled WGS sequence"/>
</dbReference>
<feature type="transmembrane region" description="Helical" evidence="1">
    <location>
        <begin position="115"/>
        <end position="133"/>
    </location>
</feature>
<evidence type="ECO:0000256" key="1">
    <source>
        <dbReference type="SAM" id="Phobius"/>
    </source>
</evidence>
<keyword evidence="1" id="KW-0472">Membrane</keyword>
<dbReference type="RefSeq" id="WP_133349247.1">
    <property type="nucleotide sequence ID" value="NZ_SMZQ01000005.1"/>
</dbReference>
<gene>
    <name evidence="2" type="ORF">E2R57_11760</name>
</gene>
<evidence type="ECO:0000313" key="3">
    <source>
        <dbReference type="Proteomes" id="UP000294621"/>
    </source>
</evidence>
<protein>
    <recommendedName>
        <fullName evidence="4">O-antigen ligase domain-containing protein</fullName>
    </recommendedName>
</protein>
<sequence>MSQFAPMHLVSAVNLLLAPLTAALASRQGSVKESRFLLKFAVLLTSANAVACVWQLRTGVDGLVAAGLSYGSTVRQIDGVLRTPGLTLSSATAGLFAGAVLLCLLAGFRVPYIRLGNLWTTTGVAAGSVVLISSTSRSGVILVVIMALGVTTLFAGHRRMQLADKQKQGIFKRALIIVGMFALPFALAQYGASSTDSLFERFLVWQRLLDGNLTAFGMGAGSVGASSYSAYNPRGGVFVDNSWLSFLMQYGLVGLLLALATLTAVLRRLHRRSVLDGVKTGQAIACSATLLALSVTALFVEIFDYVVVMTLLGSLMSQILAETNHEGPAVSSGQAELRNLRI</sequence>
<dbReference type="AlphaFoldDB" id="A0A4R5XZI4"/>
<evidence type="ECO:0008006" key="4">
    <source>
        <dbReference type="Google" id="ProtNLM"/>
    </source>
</evidence>
<name>A0A4R5XZI4_9MICC</name>
<feature type="transmembrane region" description="Helical" evidence="1">
    <location>
        <begin position="243"/>
        <end position="266"/>
    </location>
</feature>
<reference evidence="2 3" key="1">
    <citation type="submission" date="2019-03" db="EMBL/GenBank/DDBJ databases">
        <title>Genome Sequencing and Assembly of Various Microbes Isolated from Partially Reclaimed Soil and Acid Mine Drainage (AMD) Site.</title>
        <authorList>
            <person name="Steinbock B."/>
            <person name="Bechtold R."/>
            <person name="Sevigny J.L."/>
            <person name="Thomas D."/>
            <person name="Cuthill L.R."/>
            <person name="Aveiro Johannsen E.J."/>
            <person name="Thomas K."/>
            <person name="Ghosh A."/>
        </authorList>
    </citation>
    <scope>NUCLEOTIDE SEQUENCE [LARGE SCALE GENOMIC DNA]</scope>
    <source>
        <strain evidence="2 3">S-A1</strain>
    </source>
</reference>
<keyword evidence="1" id="KW-0812">Transmembrane</keyword>
<accession>A0A4R5XZI4</accession>
<comment type="caution">
    <text evidence="2">The sequence shown here is derived from an EMBL/GenBank/DDBJ whole genome shotgun (WGS) entry which is preliminary data.</text>
</comment>
<feature type="transmembrane region" description="Helical" evidence="1">
    <location>
        <begin position="170"/>
        <end position="192"/>
    </location>
</feature>
<feature type="transmembrane region" description="Helical" evidence="1">
    <location>
        <begin position="287"/>
        <end position="308"/>
    </location>
</feature>
<feature type="transmembrane region" description="Helical" evidence="1">
    <location>
        <begin position="88"/>
        <end position="108"/>
    </location>
</feature>